<dbReference type="Pfam" id="PF00205">
    <property type="entry name" value="TPP_enzyme_M"/>
    <property type="match status" value="1"/>
</dbReference>
<dbReference type="CDD" id="cd07035">
    <property type="entry name" value="TPP_PYR_POX_like"/>
    <property type="match status" value="1"/>
</dbReference>
<dbReference type="EMBL" id="LN614830">
    <property type="protein sequence ID" value="CEG62338.1"/>
    <property type="molecule type" value="Genomic_DNA"/>
</dbReference>
<evidence type="ECO:0000259" key="4">
    <source>
        <dbReference type="Pfam" id="PF00205"/>
    </source>
</evidence>
<keyword evidence="10" id="KW-1185">Reference proteome</keyword>
<reference evidence="9" key="2">
    <citation type="submission" date="2014-09" db="EMBL/GenBank/DDBJ databases">
        <authorList>
            <person name="Gomez-Valero L."/>
        </authorList>
    </citation>
    <scope>NUCLEOTIDE SEQUENCE [LARGE SCALE GENOMIC DNA]</scope>
    <source>
        <strain evidence="9">ATCC33218</strain>
    </source>
</reference>
<comment type="similarity">
    <text evidence="1 3">Belongs to the TPP enzyme family.</text>
</comment>
<sequence length="578" mass="63155">MKIKASDYIAKFLKTQGVKFIFEMSGGMITQILDSIHQEGGIDIVSMHHEQSAAFAVDAYGRCTGNVAVGMATSGPGATNLITGIASCYFDSSPGLFITGQVNTHEQKGDRGIRQLGFQETDIVSMAQIITKKSYAITSADQIEPTLKEAYEIAISDRPGPVLIDIPMNLQRAEIEVGQIGKIERKKIEASVDNGIFDVLLDAIMQAKKPLILAGGGIHGAGASEAFLRLVDKLQVPIVTSLLGVDTIDFNHPLRVGFIGSYGNRWANIALGHCDLLIVVGSRLDIRQTGADVESFRKNKKIFHVDCDASEINNRVKSCVPIVMDAADFIAEMLQILGDKALTLKKSWLDEILQQKKEWPDSNELRNITGINPNQFMHSLSQNSQNSQKAKGYVVDVGNHQMWSAQSLEINANQFFITSGGMGAMGFALPAAIGASLAHNKEPVIVIAGDGCFQLNIQELQTIVRNNIPLKMVVINNNCLGMIRQFQDSYFNGRYLSTYWGYSAPNFEAVAKAYGIPAKTISTPDEIGSNLEWFWECEGATLLQVMIDMRANAYPKIAFGHPITEMEPMIAPVAMEAT</sequence>
<evidence type="ECO:0000313" key="8">
    <source>
        <dbReference type="EMBL" id="SCY03137.1"/>
    </source>
</evidence>
<evidence type="ECO:0000259" key="5">
    <source>
        <dbReference type="Pfam" id="PF02775"/>
    </source>
</evidence>
<dbReference type="Gene3D" id="3.40.50.1220">
    <property type="entry name" value="TPP-binding domain"/>
    <property type="match status" value="1"/>
</dbReference>
<accession>A0A098GIP1</accession>
<evidence type="ECO:0000256" key="3">
    <source>
        <dbReference type="RuleBase" id="RU362132"/>
    </source>
</evidence>
<proteinExistence type="inferred from homology"/>
<dbReference type="KEGG" id="tmc:LMI_3114"/>
<dbReference type="Proteomes" id="UP000032414">
    <property type="component" value="Chromosome I"/>
</dbReference>
<dbReference type="InterPro" id="IPR029061">
    <property type="entry name" value="THDP-binding"/>
</dbReference>
<dbReference type="Proteomes" id="UP000182998">
    <property type="component" value="Unassembled WGS sequence"/>
</dbReference>
<evidence type="ECO:0000313" key="7">
    <source>
        <dbReference type="EMBL" id="CEG62338.1"/>
    </source>
</evidence>
<dbReference type="GO" id="GO:0009099">
    <property type="term" value="P:L-valine biosynthetic process"/>
    <property type="evidence" value="ECO:0007669"/>
    <property type="project" value="TreeGrafter"/>
</dbReference>
<feature type="domain" description="Thiamine pyrophosphate enzyme TPP-binding" evidence="5">
    <location>
        <begin position="396"/>
        <end position="545"/>
    </location>
</feature>
<dbReference type="Gene3D" id="3.40.50.970">
    <property type="match status" value="2"/>
</dbReference>
<dbReference type="GO" id="GO:0030976">
    <property type="term" value="F:thiamine pyrophosphate binding"/>
    <property type="evidence" value="ECO:0007669"/>
    <property type="project" value="InterPro"/>
</dbReference>
<dbReference type="Pfam" id="PF02775">
    <property type="entry name" value="TPP_enzyme_C"/>
    <property type="match status" value="1"/>
</dbReference>
<dbReference type="GO" id="GO:0005948">
    <property type="term" value="C:acetolactate synthase complex"/>
    <property type="evidence" value="ECO:0007669"/>
    <property type="project" value="TreeGrafter"/>
</dbReference>
<dbReference type="STRING" id="451.B6N58_14325"/>
<dbReference type="FunFam" id="3.40.50.970:FF:000007">
    <property type="entry name" value="Acetolactate synthase"/>
    <property type="match status" value="1"/>
</dbReference>
<dbReference type="InterPro" id="IPR012000">
    <property type="entry name" value="Thiamin_PyroP_enz_cen_dom"/>
</dbReference>
<evidence type="ECO:0000256" key="1">
    <source>
        <dbReference type="ARBA" id="ARBA00007812"/>
    </source>
</evidence>
<feature type="domain" description="Thiamine pyrophosphate enzyme N-terminal TPP-binding" evidence="6">
    <location>
        <begin position="4"/>
        <end position="126"/>
    </location>
</feature>
<evidence type="ECO:0000313" key="10">
    <source>
        <dbReference type="Proteomes" id="UP000182998"/>
    </source>
</evidence>
<dbReference type="Pfam" id="PF02776">
    <property type="entry name" value="TPP_enzyme_N"/>
    <property type="match status" value="1"/>
</dbReference>
<organism evidence="7 9">
    <name type="scientific">Legionella micdadei</name>
    <name type="common">Tatlockia micdadei</name>
    <dbReference type="NCBI Taxonomy" id="451"/>
    <lineage>
        <taxon>Bacteria</taxon>
        <taxon>Pseudomonadati</taxon>
        <taxon>Pseudomonadota</taxon>
        <taxon>Gammaproteobacteria</taxon>
        <taxon>Legionellales</taxon>
        <taxon>Legionellaceae</taxon>
        <taxon>Legionella</taxon>
    </lineage>
</organism>
<reference evidence="7" key="1">
    <citation type="submission" date="2014-09" db="EMBL/GenBank/DDBJ databases">
        <authorList>
            <person name="GOMEZ-VALERO Laura"/>
        </authorList>
    </citation>
    <scope>NUCLEOTIDE SEQUENCE</scope>
    <source>
        <strain evidence="7">ATCC33218</strain>
    </source>
</reference>
<dbReference type="PATRIC" id="fig|451.8.peg.913"/>
<dbReference type="GO" id="GO:0003984">
    <property type="term" value="F:acetolactate synthase activity"/>
    <property type="evidence" value="ECO:0007669"/>
    <property type="project" value="UniProtKB-EC"/>
</dbReference>
<protein>
    <submittedName>
        <fullName evidence="7">Acetolactate synthase, large subunit</fullName>
        <ecNumber evidence="7">2.2.1.6</ecNumber>
    </submittedName>
    <submittedName>
        <fullName evidence="8">Acetolactate synthase-1/2/3 large subunit</fullName>
    </submittedName>
</protein>
<dbReference type="EC" id="2.2.1.6" evidence="7"/>
<dbReference type="InterPro" id="IPR012001">
    <property type="entry name" value="Thiamin_PyroP_enz_TPP-bd_dom"/>
</dbReference>
<dbReference type="EMBL" id="FMVN01000003">
    <property type="protein sequence ID" value="SCY03137.1"/>
    <property type="molecule type" value="Genomic_DNA"/>
</dbReference>
<dbReference type="RefSeq" id="WP_197540466.1">
    <property type="nucleotide sequence ID" value="NZ_CP020614.1"/>
</dbReference>
<reference evidence="8 10" key="3">
    <citation type="submission" date="2016-10" db="EMBL/GenBank/DDBJ databases">
        <authorList>
            <person name="Varghese N."/>
            <person name="Submissions S."/>
        </authorList>
    </citation>
    <scope>NUCLEOTIDE SEQUENCE [LARGE SCALE GENOMIC DNA]</scope>
    <source>
        <strain evidence="8 10">ATCC 33218</strain>
    </source>
</reference>
<evidence type="ECO:0000256" key="2">
    <source>
        <dbReference type="ARBA" id="ARBA00023052"/>
    </source>
</evidence>
<name>A0A098GIP1_LEGMI</name>
<dbReference type="HOGENOM" id="CLU_013748_1_3_6"/>
<dbReference type="InterPro" id="IPR029035">
    <property type="entry name" value="DHS-like_NAD/FAD-binding_dom"/>
</dbReference>
<evidence type="ECO:0000259" key="6">
    <source>
        <dbReference type="Pfam" id="PF02776"/>
    </source>
</evidence>
<dbReference type="GO" id="GO:0050660">
    <property type="term" value="F:flavin adenine dinucleotide binding"/>
    <property type="evidence" value="ECO:0007669"/>
    <property type="project" value="TreeGrafter"/>
</dbReference>
<dbReference type="GO" id="GO:0000287">
    <property type="term" value="F:magnesium ion binding"/>
    <property type="evidence" value="ECO:0007669"/>
    <property type="project" value="InterPro"/>
</dbReference>
<feature type="domain" description="Thiamine pyrophosphate enzyme central" evidence="4">
    <location>
        <begin position="200"/>
        <end position="332"/>
    </location>
</feature>
<evidence type="ECO:0000313" key="9">
    <source>
        <dbReference type="Proteomes" id="UP000032414"/>
    </source>
</evidence>
<dbReference type="AlphaFoldDB" id="A0A098GIP1"/>
<dbReference type="InterPro" id="IPR045229">
    <property type="entry name" value="TPP_enz"/>
</dbReference>
<dbReference type="SUPFAM" id="SSF52467">
    <property type="entry name" value="DHS-like NAD/FAD-binding domain"/>
    <property type="match status" value="1"/>
</dbReference>
<dbReference type="SUPFAM" id="SSF52518">
    <property type="entry name" value="Thiamin diphosphate-binding fold (THDP-binding)"/>
    <property type="match status" value="2"/>
</dbReference>
<keyword evidence="7" id="KW-0808">Transferase</keyword>
<gene>
    <name evidence="7" type="primary">ivlB</name>
    <name evidence="7" type="ORF">LMI_3114</name>
    <name evidence="8" type="ORF">SAMN02982997_00657</name>
</gene>
<dbReference type="GO" id="GO:0009097">
    <property type="term" value="P:isoleucine biosynthetic process"/>
    <property type="evidence" value="ECO:0007669"/>
    <property type="project" value="TreeGrafter"/>
</dbReference>
<dbReference type="PANTHER" id="PTHR18968:SF142">
    <property type="entry name" value="ACETOLACTATE SYNTHASE"/>
    <property type="match status" value="1"/>
</dbReference>
<keyword evidence="2 3" id="KW-0786">Thiamine pyrophosphate</keyword>
<dbReference type="PANTHER" id="PTHR18968">
    <property type="entry name" value="THIAMINE PYROPHOSPHATE ENZYMES"/>
    <property type="match status" value="1"/>
</dbReference>
<dbReference type="InterPro" id="IPR011766">
    <property type="entry name" value="TPP_enzyme_TPP-bd"/>
</dbReference>